<evidence type="ECO:0000256" key="1">
    <source>
        <dbReference type="SAM" id="SignalP"/>
    </source>
</evidence>
<evidence type="ECO:0000313" key="2">
    <source>
        <dbReference type="EMBL" id="SEQ22764.1"/>
    </source>
</evidence>
<feature type="chain" id="PRO_5011675022" evidence="1">
    <location>
        <begin position="22"/>
        <end position="148"/>
    </location>
</feature>
<dbReference type="Proteomes" id="UP000198648">
    <property type="component" value="Unassembled WGS sequence"/>
</dbReference>
<accession>A0A1H9EAH9</accession>
<dbReference type="STRING" id="1299341.SAMN05444005_1152"/>
<dbReference type="OrthoDB" id="677427at2"/>
<evidence type="ECO:0000313" key="3">
    <source>
        <dbReference type="Proteomes" id="UP000198648"/>
    </source>
</evidence>
<protein>
    <submittedName>
        <fullName evidence="2">Uncharacterized protein</fullName>
    </submittedName>
</protein>
<dbReference type="RefSeq" id="WP_143065673.1">
    <property type="nucleotide sequence ID" value="NZ_FOEI01000015.1"/>
</dbReference>
<proteinExistence type="predicted"/>
<keyword evidence="3" id="KW-1185">Reference proteome</keyword>
<reference evidence="2 3" key="1">
    <citation type="submission" date="2016-10" db="EMBL/GenBank/DDBJ databases">
        <authorList>
            <person name="de Groot N.N."/>
        </authorList>
    </citation>
    <scope>NUCLEOTIDE SEQUENCE [LARGE SCALE GENOMIC DNA]</scope>
    <source>
        <strain evidence="2 3">DSM 27078</strain>
    </source>
</reference>
<keyword evidence="1" id="KW-0732">Signal</keyword>
<feature type="signal peptide" evidence="1">
    <location>
        <begin position="1"/>
        <end position="21"/>
    </location>
</feature>
<dbReference type="AlphaFoldDB" id="A0A1H9EAH9"/>
<name>A0A1H9EAH9_9FLAO</name>
<dbReference type="EMBL" id="FOEI01000015">
    <property type="protein sequence ID" value="SEQ22764.1"/>
    <property type="molecule type" value="Genomic_DNA"/>
</dbReference>
<gene>
    <name evidence="2" type="ORF">SAMN05444005_1152</name>
</gene>
<organism evidence="2 3">
    <name type="scientific">Flavobacterium urocaniciphilum</name>
    <dbReference type="NCBI Taxonomy" id="1299341"/>
    <lineage>
        <taxon>Bacteria</taxon>
        <taxon>Pseudomonadati</taxon>
        <taxon>Bacteroidota</taxon>
        <taxon>Flavobacteriia</taxon>
        <taxon>Flavobacteriales</taxon>
        <taxon>Flavobacteriaceae</taxon>
        <taxon>Flavobacterium</taxon>
    </lineage>
</organism>
<sequence length="148" mass="17495">MKKLLLTAMFALIGITFFSSNQYVENPKLGIFRENKYTKSQIEAFVREVFKDKADELVLNSNSRRLEIITEFLNRVEIYENANLGSKKIELLSSIPIIRKYNPDLKLDTYYNQSTFNPLKYDFNMSSNEILIYRIDNTNYIIRIFPIK</sequence>